<gene>
    <name evidence="1" type="ORF">AVEN_153780_1</name>
</gene>
<protein>
    <submittedName>
        <fullName evidence="1">Uncharacterized protein</fullName>
    </submittedName>
</protein>
<dbReference type="Proteomes" id="UP000499080">
    <property type="component" value="Unassembled WGS sequence"/>
</dbReference>
<sequence length="92" mass="10768">MDHGLNPHHIEKLHQQLISHNSLQTHRSVAKSVPCLLIYEENMNYITAGQEILDCSNVNPQRNVTLQIRTFFCSQEQNRRFETIEENEVHSL</sequence>
<accession>A0A4Y2JU34</accession>
<dbReference type="AlphaFoldDB" id="A0A4Y2JU34"/>
<dbReference type="EMBL" id="BGPR01003883">
    <property type="protein sequence ID" value="GBM93550.1"/>
    <property type="molecule type" value="Genomic_DNA"/>
</dbReference>
<evidence type="ECO:0000313" key="2">
    <source>
        <dbReference type="Proteomes" id="UP000499080"/>
    </source>
</evidence>
<reference evidence="1 2" key="1">
    <citation type="journal article" date="2019" name="Sci. Rep.">
        <title>Orb-weaving spider Araneus ventricosus genome elucidates the spidroin gene catalogue.</title>
        <authorList>
            <person name="Kono N."/>
            <person name="Nakamura H."/>
            <person name="Ohtoshi R."/>
            <person name="Moran D.A.P."/>
            <person name="Shinohara A."/>
            <person name="Yoshida Y."/>
            <person name="Fujiwara M."/>
            <person name="Mori M."/>
            <person name="Tomita M."/>
            <person name="Arakawa K."/>
        </authorList>
    </citation>
    <scope>NUCLEOTIDE SEQUENCE [LARGE SCALE GENOMIC DNA]</scope>
</reference>
<keyword evidence="2" id="KW-1185">Reference proteome</keyword>
<comment type="caution">
    <text evidence="1">The sequence shown here is derived from an EMBL/GenBank/DDBJ whole genome shotgun (WGS) entry which is preliminary data.</text>
</comment>
<organism evidence="1 2">
    <name type="scientific">Araneus ventricosus</name>
    <name type="common">Orbweaver spider</name>
    <name type="synonym">Epeira ventricosa</name>
    <dbReference type="NCBI Taxonomy" id="182803"/>
    <lineage>
        <taxon>Eukaryota</taxon>
        <taxon>Metazoa</taxon>
        <taxon>Ecdysozoa</taxon>
        <taxon>Arthropoda</taxon>
        <taxon>Chelicerata</taxon>
        <taxon>Arachnida</taxon>
        <taxon>Araneae</taxon>
        <taxon>Araneomorphae</taxon>
        <taxon>Entelegynae</taxon>
        <taxon>Araneoidea</taxon>
        <taxon>Araneidae</taxon>
        <taxon>Araneus</taxon>
    </lineage>
</organism>
<name>A0A4Y2JU34_ARAVE</name>
<proteinExistence type="predicted"/>
<evidence type="ECO:0000313" key="1">
    <source>
        <dbReference type="EMBL" id="GBM93550.1"/>
    </source>
</evidence>